<gene>
    <name evidence="2" type="ORF">O1D97_14120</name>
</gene>
<dbReference type="PANTHER" id="PTHR42695:SF5">
    <property type="entry name" value="GLUTAMINE AMIDOTRANSFERASE YLR126C-RELATED"/>
    <property type="match status" value="1"/>
</dbReference>
<feature type="domain" description="Glutamine amidotransferase" evidence="1">
    <location>
        <begin position="11"/>
        <end position="111"/>
    </location>
</feature>
<accession>A0ABT4JWN1</accession>
<name>A0ABT4JWN1_9GAMM</name>
<dbReference type="SUPFAM" id="SSF52317">
    <property type="entry name" value="Class I glutamine amidotransferase-like"/>
    <property type="match status" value="1"/>
</dbReference>
<organism evidence="2 3">
    <name type="scientific">Marinomonas phaeophyticola</name>
    <dbReference type="NCBI Taxonomy" id="3004091"/>
    <lineage>
        <taxon>Bacteria</taxon>
        <taxon>Pseudomonadati</taxon>
        <taxon>Pseudomonadota</taxon>
        <taxon>Gammaproteobacteria</taxon>
        <taxon>Oceanospirillales</taxon>
        <taxon>Oceanospirillaceae</taxon>
        <taxon>Marinomonas</taxon>
    </lineage>
</organism>
<dbReference type="PANTHER" id="PTHR42695">
    <property type="entry name" value="GLUTAMINE AMIDOTRANSFERASE YLR126C-RELATED"/>
    <property type="match status" value="1"/>
</dbReference>
<dbReference type="InterPro" id="IPR017926">
    <property type="entry name" value="GATASE"/>
</dbReference>
<keyword evidence="3" id="KW-1185">Reference proteome</keyword>
<dbReference type="Pfam" id="PF00117">
    <property type="entry name" value="GATase"/>
    <property type="match status" value="1"/>
</dbReference>
<proteinExistence type="predicted"/>
<dbReference type="Proteomes" id="UP001149719">
    <property type="component" value="Unassembled WGS sequence"/>
</dbReference>
<evidence type="ECO:0000313" key="2">
    <source>
        <dbReference type="EMBL" id="MCZ2722713.1"/>
    </source>
</evidence>
<protein>
    <recommendedName>
        <fullName evidence="1">Glutamine amidotransferase domain-containing protein</fullName>
    </recommendedName>
</protein>
<dbReference type="RefSeq" id="WP_269126569.1">
    <property type="nucleotide sequence ID" value="NZ_JAPUBN010000019.1"/>
</dbReference>
<dbReference type="InterPro" id="IPR044992">
    <property type="entry name" value="ChyE-like"/>
</dbReference>
<dbReference type="Gene3D" id="3.40.50.880">
    <property type="match status" value="1"/>
</dbReference>
<evidence type="ECO:0000313" key="3">
    <source>
        <dbReference type="Proteomes" id="UP001149719"/>
    </source>
</evidence>
<dbReference type="EMBL" id="JAPUBN010000019">
    <property type="protein sequence ID" value="MCZ2722713.1"/>
    <property type="molecule type" value="Genomic_DNA"/>
</dbReference>
<reference evidence="2" key="1">
    <citation type="submission" date="2022-12" db="EMBL/GenBank/DDBJ databases">
        <title>Marinomonas 15G1-11 sp. nov, isolated from marine algae.</title>
        <authorList>
            <person name="Butt M."/>
            <person name="Choi D.G."/>
            <person name="Kim J.M."/>
            <person name="Lee J.K."/>
            <person name="Baek J.H."/>
            <person name="Jeon C.O."/>
        </authorList>
    </citation>
    <scope>NUCLEOTIDE SEQUENCE</scope>
    <source>
        <strain evidence="2">15G1-11</strain>
    </source>
</reference>
<evidence type="ECO:0000259" key="1">
    <source>
        <dbReference type="Pfam" id="PF00117"/>
    </source>
</evidence>
<dbReference type="PROSITE" id="PS51273">
    <property type="entry name" value="GATASE_TYPE_1"/>
    <property type="match status" value="1"/>
</dbReference>
<sequence>MIRSIKSNPTIKLLGICFGHQIIAQALGGEVKKSSKGWGLGVSTTNVSTDSIPVWANLNKKEQLNLIVIHQDQVIEAPKHSHVILKNDFCPNYMLNITPNILTIQGHPEFNKAYLQSLMNIKQDIIPKTTLLEATKSLEKHTDEKIIAHWFSEFLSQK</sequence>
<comment type="caution">
    <text evidence="2">The sequence shown here is derived from an EMBL/GenBank/DDBJ whole genome shotgun (WGS) entry which is preliminary data.</text>
</comment>
<dbReference type="InterPro" id="IPR029062">
    <property type="entry name" value="Class_I_gatase-like"/>
</dbReference>